<evidence type="ECO:0000259" key="1">
    <source>
        <dbReference type="SMART" id="SM00849"/>
    </source>
</evidence>
<dbReference type="GO" id="GO:0016787">
    <property type="term" value="F:hydrolase activity"/>
    <property type="evidence" value="ECO:0007669"/>
    <property type="project" value="UniProtKB-KW"/>
</dbReference>
<dbReference type="SUPFAM" id="SSF56281">
    <property type="entry name" value="Metallo-hydrolase/oxidoreductase"/>
    <property type="match status" value="1"/>
</dbReference>
<protein>
    <submittedName>
        <fullName evidence="2">MBL fold metallo-hydrolase</fullName>
    </submittedName>
</protein>
<feature type="domain" description="Metallo-beta-lactamase" evidence="1">
    <location>
        <begin position="15"/>
        <end position="181"/>
    </location>
</feature>
<dbReference type="PANTHER" id="PTHR43546:SF8">
    <property type="entry name" value="METALLO-BETA-LACTAMASE DOMAIN-CONTAINING PROTEIN"/>
    <property type="match status" value="1"/>
</dbReference>
<dbReference type="Pfam" id="PF13483">
    <property type="entry name" value="Lactamase_B_3"/>
    <property type="match status" value="1"/>
</dbReference>
<organism evidence="2">
    <name type="scientific">Desulfomonile tiedjei</name>
    <dbReference type="NCBI Taxonomy" id="2358"/>
    <lineage>
        <taxon>Bacteria</taxon>
        <taxon>Pseudomonadati</taxon>
        <taxon>Thermodesulfobacteriota</taxon>
        <taxon>Desulfomonilia</taxon>
        <taxon>Desulfomonilales</taxon>
        <taxon>Desulfomonilaceae</taxon>
        <taxon>Desulfomonile</taxon>
    </lineage>
</organism>
<dbReference type="InterPro" id="IPR036866">
    <property type="entry name" value="RibonucZ/Hydroxyglut_hydro"/>
</dbReference>
<dbReference type="InterPro" id="IPR001279">
    <property type="entry name" value="Metallo-B-lactamas"/>
</dbReference>
<accession>A0A7C4ET06</accession>
<dbReference type="Gene3D" id="3.60.15.10">
    <property type="entry name" value="Ribonuclease Z/Hydroxyacylglutathione hydrolase-like"/>
    <property type="match status" value="1"/>
</dbReference>
<dbReference type="SMART" id="SM00849">
    <property type="entry name" value="Lactamase_B"/>
    <property type="match status" value="1"/>
</dbReference>
<comment type="caution">
    <text evidence="2">The sequence shown here is derived from an EMBL/GenBank/DDBJ whole genome shotgun (WGS) entry which is preliminary data.</text>
</comment>
<proteinExistence type="predicted"/>
<reference evidence="2" key="1">
    <citation type="journal article" date="2020" name="mSystems">
        <title>Genome- and Community-Level Interaction Insights into Carbon Utilization and Element Cycling Functions of Hydrothermarchaeota in Hydrothermal Sediment.</title>
        <authorList>
            <person name="Zhou Z."/>
            <person name="Liu Y."/>
            <person name="Xu W."/>
            <person name="Pan J."/>
            <person name="Luo Z.H."/>
            <person name="Li M."/>
        </authorList>
    </citation>
    <scope>NUCLEOTIDE SEQUENCE [LARGE SCALE GENOMIC DNA]</scope>
    <source>
        <strain evidence="2">SpSt-769</strain>
    </source>
</reference>
<dbReference type="PANTHER" id="PTHR43546">
    <property type="entry name" value="UPF0173 METAL-DEPENDENT HYDROLASE MJ1163-RELATED"/>
    <property type="match status" value="1"/>
</dbReference>
<keyword evidence="2" id="KW-0378">Hydrolase</keyword>
<dbReference type="InterPro" id="IPR050114">
    <property type="entry name" value="UPF0173_UPF0282_UlaG_hydrolase"/>
</dbReference>
<sequence length="210" mass="23226">MDAEAFVKEKIKWLGHASFRIDATDAVIYIDPWKLRNPVPADIVCVTHSHFDHLSEEDINLIKRPNTVIIGPADCRASFGDAFKVIEPGKVITVGKVKIEAVPAYNTDKDFHPKKNNWVGYIIEVDGLRIYHTGDTDVIPEMSSIKADVALVPVGGTYTMTVSQAVDAVKKINPAVAVPMHCGDIVGTLDDRKRFQESHKGKVVILDPQR</sequence>
<dbReference type="AlphaFoldDB" id="A0A7C4ET06"/>
<name>A0A7C4ET06_9BACT</name>
<gene>
    <name evidence="2" type="ORF">ENV54_07905</name>
</gene>
<dbReference type="EMBL" id="DTGT01000246">
    <property type="protein sequence ID" value="HGH61205.1"/>
    <property type="molecule type" value="Genomic_DNA"/>
</dbReference>
<evidence type="ECO:0000313" key="2">
    <source>
        <dbReference type="EMBL" id="HGH61205.1"/>
    </source>
</evidence>